<reference evidence="4 5" key="1">
    <citation type="journal article" date="2019" name="Sci. Rep.">
        <title>Orb-weaving spider Araneus ventricosus genome elucidates the spidroin gene catalogue.</title>
        <authorList>
            <person name="Kono N."/>
            <person name="Nakamura H."/>
            <person name="Ohtoshi R."/>
            <person name="Moran D.A.P."/>
            <person name="Shinohara A."/>
            <person name="Yoshida Y."/>
            <person name="Fujiwara M."/>
            <person name="Mori M."/>
            <person name="Tomita M."/>
            <person name="Arakawa K."/>
        </authorList>
    </citation>
    <scope>NUCLEOTIDE SEQUENCE [LARGE SCALE GENOMIC DNA]</scope>
</reference>
<dbReference type="Pfam" id="PF02210">
    <property type="entry name" value="Laminin_G_2"/>
    <property type="match status" value="1"/>
</dbReference>
<protein>
    <recommendedName>
        <fullName evidence="3">Laminin G domain-containing protein</fullName>
    </recommendedName>
</protein>
<dbReference type="Proteomes" id="UP000499080">
    <property type="component" value="Unassembled WGS sequence"/>
</dbReference>
<dbReference type="SUPFAM" id="SSF49899">
    <property type="entry name" value="Concanavalin A-like lectins/glucanases"/>
    <property type="match status" value="1"/>
</dbReference>
<keyword evidence="5" id="KW-1185">Reference proteome</keyword>
<gene>
    <name evidence="4" type="ORF">AVEN_82899_1</name>
</gene>
<proteinExistence type="predicted"/>
<comment type="caution">
    <text evidence="4">The sequence shown here is derived from an EMBL/GenBank/DDBJ whole genome shotgun (WGS) entry which is preliminary data.</text>
</comment>
<feature type="region of interest" description="Disordered" evidence="2">
    <location>
        <begin position="34"/>
        <end position="58"/>
    </location>
</feature>
<dbReference type="EMBL" id="BGPR01094770">
    <property type="protein sequence ID" value="GBM36016.1"/>
    <property type="molecule type" value="Genomic_DNA"/>
</dbReference>
<accession>A0A4Y2F6K3</accession>
<comment type="caution">
    <text evidence="1">Lacks conserved residue(s) required for the propagation of feature annotation.</text>
</comment>
<organism evidence="4 5">
    <name type="scientific">Araneus ventricosus</name>
    <name type="common">Orbweaver spider</name>
    <name type="synonym">Epeira ventricosa</name>
    <dbReference type="NCBI Taxonomy" id="182803"/>
    <lineage>
        <taxon>Eukaryota</taxon>
        <taxon>Metazoa</taxon>
        <taxon>Ecdysozoa</taxon>
        <taxon>Arthropoda</taxon>
        <taxon>Chelicerata</taxon>
        <taxon>Arachnida</taxon>
        <taxon>Araneae</taxon>
        <taxon>Araneomorphae</taxon>
        <taxon>Entelegynae</taxon>
        <taxon>Araneoidea</taxon>
        <taxon>Araneidae</taxon>
        <taxon>Araneus</taxon>
    </lineage>
</organism>
<feature type="domain" description="Laminin G" evidence="3">
    <location>
        <begin position="1"/>
        <end position="143"/>
    </location>
</feature>
<name>A0A4Y2F6K3_ARAVE</name>
<dbReference type="OrthoDB" id="6275838at2759"/>
<evidence type="ECO:0000256" key="2">
    <source>
        <dbReference type="SAM" id="MobiDB-lite"/>
    </source>
</evidence>
<dbReference type="PROSITE" id="PS50025">
    <property type="entry name" value="LAM_G_DOMAIN"/>
    <property type="match status" value="1"/>
</dbReference>
<dbReference type="AlphaFoldDB" id="A0A4Y2F6K3"/>
<evidence type="ECO:0000313" key="5">
    <source>
        <dbReference type="Proteomes" id="UP000499080"/>
    </source>
</evidence>
<dbReference type="Gene3D" id="2.60.120.200">
    <property type="match status" value="1"/>
</dbReference>
<sequence>MSLSNTKTNIAGKRHFMFVTVSCNVGDSLGPSQSGRGSCFETRGNRRVKTGSPVPGRPSVKQHTLMVDDMIATVASTGSNVHLDLDGLLYLGGVRRASYTSLPKLVQSRHGFEGCLASLDLNGETIDPIKDAVVPSTLVSSGCA</sequence>
<evidence type="ECO:0000256" key="1">
    <source>
        <dbReference type="PROSITE-ProRule" id="PRU00122"/>
    </source>
</evidence>
<dbReference type="InterPro" id="IPR001791">
    <property type="entry name" value="Laminin_G"/>
</dbReference>
<dbReference type="InterPro" id="IPR013320">
    <property type="entry name" value="ConA-like_dom_sf"/>
</dbReference>
<evidence type="ECO:0000259" key="3">
    <source>
        <dbReference type="PROSITE" id="PS50025"/>
    </source>
</evidence>
<evidence type="ECO:0000313" key="4">
    <source>
        <dbReference type="EMBL" id="GBM36016.1"/>
    </source>
</evidence>
<feature type="non-terminal residue" evidence="4">
    <location>
        <position position="144"/>
    </location>
</feature>